<dbReference type="AlphaFoldDB" id="A0A955I687"/>
<feature type="domain" description="Cardiolipin synthase N-terminal" evidence="7">
    <location>
        <begin position="89"/>
        <end position="130"/>
    </location>
</feature>
<dbReference type="Pfam" id="PF13396">
    <property type="entry name" value="PLDc_N"/>
    <property type="match status" value="1"/>
</dbReference>
<comment type="subcellular location">
    <subcellularLocation>
        <location evidence="1">Cell membrane</location>
        <topology evidence="1">Multi-pass membrane protein</topology>
    </subcellularLocation>
</comment>
<keyword evidence="3 6" id="KW-0812">Transmembrane</keyword>
<feature type="transmembrane region" description="Helical" evidence="6">
    <location>
        <begin position="111"/>
        <end position="129"/>
    </location>
</feature>
<evidence type="ECO:0000256" key="5">
    <source>
        <dbReference type="ARBA" id="ARBA00023136"/>
    </source>
</evidence>
<keyword evidence="4 6" id="KW-1133">Transmembrane helix</keyword>
<evidence type="ECO:0000313" key="8">
    <source>
        <dbReference type="EMBL" id="MCA9379825.1"/>
    </source>
</evidence>
<gene>
    <name evidence="8" type="ORF">KC675_01455</name>
</gene>
<name>A0A955I687_9BACT</name>
<feature type="non-terminal residue" evidence="8">
    <location>
        <position position="1"/>
    </location>
</feature>
<dbReference type="InterPro" id="IPR027379">
    <property type="entry name" value="CLS_N"/>
</dbReference>
<evidence type="ECO:0000256" key="1">
    <source>
        <dbReference type="ARBA" id="ARBA00004651"/>
    </source>
</evidence>
<accession>A0A955I687</accession>
<keyword evidence="5 6" id="KW-0472">Membrane</keyword>
<sequence>TLWPSRVNINYYFLIFIMSKKFKLLSSSALTAVMAFVAPISAFAIRLQDDFLYEYDSTTSSGEELTGAAAIFVFGMSCFVVVLSFALMVIWVLSIIDIIKRENWKSDNDKIMWLLLVIFINIVSVYYYFFYRKTLDKSGTPGKVDAPVTPKAE</sequence>
<evidence type="ECO:0000256" key="3">
    <source>
        <dbReference type="ARBA" id="ARBA00022692"/>
    </source>
</evidence>
<proteinExistence type="predicted"/>
<organism evidence="8 9">
    <name type="scientific">Candidatus Dojkabacteria bacterium</name>
    <dbReference type="NCBI Taxonomy" id="2099670"/>
    <lineage>
        <taxon>Bacteria</taxon>
        <taxon>Candidatus Dojkabacteria</taxon>
    </lineage>
</organism>
<reference evidence="8" key="1">
    <citation type="submission" date="2020-04" db="EMBL/GenBank/DDBJ databases">
        <authorList>
            <person name="Zhang T."/>
        </authorList>
    </citation>
    <scope>NUCLEOTIDE SEQUENCE</scope>
    <source>
        <strain evidence="8">HKST-UBA15</strain>
    </source>
</reference>
<comment type="caution">
    <text evidence="8">The sequence shown here is derived from an EMBL/GenBank/DDBJ whole genome shotgun (WGS) entry which is preliminary data.</text>
</comment>
<dbReference type="Proteomes" id="UP000745577">
    <property type="component" value="Unassembled WGS sequence"/>
</dbReference>
<protein>
    <submittedName>
        <fullName evidence="8">PLDc N-terminal domain-containing protein</fullName>
    </submittedName>
</protein>
<evidence type="ECO:0000256" key="4">
    <source>
        <dbReference type="ARBA" id="ARBA00022989"/>
    </source>
</evidence>
<dbReference type="GO" id="GO:0005886">
    <property type="term" value="C:plasma membrane"/>
    <property type="evidence" value="ECO:0007669"/>
    <property type="project" value="UniProtKB-SubCell"/>
</dbReference>
<evidence type="ECO:0000256" key="6">
    <source>
        <dbReference type="SAM" id="Phobius"/>
    </source>
</evidence>
<feature type="transmembrane region" description="Helical" evidence="6">
    <location>
        <begin position="68"/>
        <end position="99"/>
    </location>
</feature>
<reference evidence="8" key="2">
    <citation type="journal article" date="2021" name="Microbiome">
        <title>Successional dynamics and alternative stable states in a saline activated sludge microbial community over 9 years.</title>
        <authorList>
            <person name="Wang Y."/>
            <person name="Ye J."/>
            <person name="Ju F."/>
            <person name="Liu L."/>
            <person name="Boyd J.A."/>
            <person name="Deng Y."/>
            <person name="Parks D.H."/>
            <person name="Jiang X."/>
            <person name="Yin X."/>
            <person name="Woodcroft B.J."/>
            <person name="Tyson G.W."/>
            <person name="Hugenholtz P."/>
            <person name="Polz M.F."/>
            <person name="Zhang T."/>
        </authorList>
    </citation>
    <scope>NUCLEOTIDE SEQUENCE</scope>
    <source>
        <strain evidence="8">HKST-UBA15</strain>
    </source>
</reference>
<evidence type="ECO:0000259" key="7">
    <source>
        <dbReference type="Pfam" id="PF13396"/>
    </source>
</evidence>
<evidence type="ECO:0000256" key="2">
    <source>
        <dbReference type="ARBA" id="ARBA00022475"/>
    </source>
</evidence>
<evidence type="ECO:0000313" key="9">
    <source>
        <dbReference type="Proteomes" id="UP000745577"/>
    </source>
</evidence>
<dbReference type="EMBL" id="JAGQLL010000014">
    <property type="protein sequence ID" value="MCA9379825.1"/>
    <property type="molecule type" value="Genomic_DNA"/>
</dbReference>
<keyword evidence="2" id="KW-1003">Cell membrane</keyword>